<feature type="compositionally biased region" description="Low complexity" evidence="1">
    <location>
        <begin position="282"/>
        <end position="300"/>
    </location>
</feature>
<dbReference type="OrthoDB" id="45586at2759"/>
<feature type="compositionally biased region" description="Polar residues" evidence="1">
    <location>
        <begin position="345"/>
        <end position="376"/>
    </location>
</feature>
<keyword evidence="3" id="KW-1185">Reference proteome</keyword>
<dbReference type="Proteomes" id="UP000693970">
    <property type="component" value="Unassembled WGS sequence"/>
</dbReference>
<evidence type="ECO:0000256" key="1">
    <source>
        <dbReference type="SAM" id="MobiDB-lite"/>
    </source>
</evidence>
<feature type="compositionally biased region" description="Low complexity" evidence="1">
    <location>
        <begin position="382"/>
        <end position="403"/>
    </location>
</feature>
<feature type="region of interest" description="Disordered" evidence="1">
    <location>
        <begin position="190"/>
        <end position="417"/>
    </location>
</feature>
<feature type="compositionally biased region" description="Pro residues" evidence="1">
    <location>
        <begin position="301"/>
        <end position="319"/>
    </location>
</feature>
<dbReference type="AlphaFoldDB" id="A0A9K3LP51"/>
<feature type="compositionally biased region" description="Low complexity" evidence="1">
    <location>
        <begin position="320"/>
        <end position="339"/>
    </location>
</feature>
<proteinExistence type="predicted"/>
<organism evidence="2 3">
    <name type="scientific">Nitzschia inconspicua</name>
    <dbReference type="NCBI Taxonomy" id="303405"/>
    <lineage>
        <taxon>Eukaryota</taxon>
        <taxon>Sar</taxon>
        <taxon>Stramenopiles</taxon>
        <taxon>Ochrophyta</taxon>
        <taxon>Bacillariophyta</taxon>
        <taxon>Bacillariophyceae</taxon>
        <taxon>Bacillariophycidae</taxon>
        <taxon>Bacillariales</taxon>
        <taxon>Bacillariaceae</taxon>
        <taxon>Nitzschia</taxon>
    </lineage>
</organism>
<reference evidence="2" key="2">
    <citation type="submission" date="2021-04" db="EMBL/GenBank/DDBJ databases">
        <authorList>
            <person name="Podell S."/>
        </authorList>
    </citation>
    <scope>NUCLEOTIDE SEQUENCE</scope>
    <source>
        <strain evidence="2">Hildebrandi</strain>
    </source>
</reference>
<sequence>MAETFSPYQIDFNVQNTSKTFGFSKKKITFKFGVANNQALADGMTGANCRGSEHEVIFTWSLNSGKRQILADGKDVHYSETGQNGWTADQVFQHHFSIRVPGLSGPLRAHLITQPANRDVPQIKPFDLRINGISYFSMPKIFQLGTPQMLTRPVHKSKKSSRGGTDDDAYLTPEERKAIAAAKLASLRDLQQSQNTGPPPAPAPAATEGDLINFFDDPTPAPPPPQAAAPGGSGYFSAPPDGSGYYGAPPGQAPPPSYAQQPYSNYSLGNSLPPSAPPPPQQQSFSNLQSPFASTSSFGSAPPPAAPAPFGQPPAPAGYPPQQQQQQQVPSQVYGYQQQAPPPMQFQSQSSFGSLPQAAQPSPSNQTMASYQSYGSAPTFAQPPQYQQQQQQTPQYQQQQYPPYGAPPAPPQGYPQY</sequence>
<gene>
    <name evidence="2" type="ORF">IV203_028705</name>
</gene>
<feature type="region of interest" description="Disordered" evidence="1">
    <location>
        <begin position="149"/>
        <end position="170"/>
    </location>
</feature>
<evidence type="ECO:0000313" key="3">
    <source>
        <dbReference type="Proteomes" id="UP000693970"/>
    </source>
</evidence>
<name>A0A9K3LP51_9STRA</name>
<reference evidence="2" key="1">
    <citation type="journal article" date="2021" name="Sci. Rep.">
        <title>Diploid genomic architecture of Nitzschia inconspicua, an elite biomass production diatom.</title>
        <authorList>
            <person name="Oliver A."/>
            <person name="Podell S."/>
            <person name="Pinowska A."/>
            <person name="Traller J.C."/>
            <person name="Smith S.R."/>
            <person name="McClure R."/>
            <person name="Beliaev A."/>
            <person name="Bohutskyi P."/>
            <person name="Hill E.A."/>
            <person name="Rabines A."/>
            <person name="Zheng H."/>
            <person name="Allen L.Z."/>
            <person name="Kuo A."/>
            <person name="Grigoriev I.V."/>
            <person name="Allen A.E."/>
            <person name="Hazlebeck D."/>
            <person name="Allen E.E."/>
        </authorList>
    </citation>
    <scope>NUCLEOTIDE SEQUENCE</scope>
    <source>
        <strain evidence="2">Hildebrandi</strain>
    </source>
</reference>
<dbReference type="EMBL" id="JAGRRH010000007">
    <property type="protein sequence ID" value="KAG7366035.1"/>
    <property type="molecule type" value="Genomic_DNA"/>
</dbReference>
<evidence type="ECO:0000313" key="2">
    <source>
        <dbReference type="EMBL" id="KAG7366035.1"/>
    </source>
</evidence>
<feature type="compositionally biased region" description="Pro residues" evidence="1">
    <location>
        <begin position="404"/>
        <end position="417"/>
    </location>
</feature>
<comment type="caution">
    <text evidence="2">The sequence shown here is derived from an EMBL/GenBank/DDBJ whole genome shotgun (WGS) entry which is preliminary data.</text>
</comment>
<protein>
    <submittedName>
        <fullName evidence="2">Uncharacterized protein</fullName>
    </submittedName>
</protein>
<accession>A0A9K3LP51</accession>